<feature type="transmembrane region" description="Helical" evidence="1">
    <location>
        <begin position="303"/>
        <end position="319"/>
    </location>
</feature>
<dbReference type="Pfam" id="PF03599">
    <property type="entry name" value="CdhD"/>
    <property type="match status" value="1"/>
</dbReference>
<keyword evidence="1" id="KW-0812">Transmembrane</keyword>
<organism evidence="3 4">
    <name type="scientific">Alkaliphilus serpentinus</name>
    <dbReference type="NCBI Taxonomy" id="1482731"/>
    <lineage>
        <taxon>Bacteria</taxon>
        <taxon>Bacillati</taxon>
        <taxon>Bacillota</taxon>
        <taxon>Clostridia</taxon>
        <taxon>Peptostreptococcales</taxon>
        <taxon>Natronincolaceae</taxon>
        <taxon>Alkaliphilus</taxon>
    </lineage>
</organism>
<dbReference type="AlphaFoldDB" id="A0A833HLP9"/>
<feature type="transmembrane region" description="Helical" evidence="1">
    <location>
        <begin position="212"/>
        <end position="232"/>
    </location>
</feature>
<evidence type="ECO:0000259" key="2">
    <source>
        <dbReference type="Pfam" id="PF03599"/>
    </source>
</evidence>
<keyword evidence="1" id="KW-1133">Transmembrane helix</keyword>
<name>A0A833HLP9_9FIRM</name>
<sequence>MEDKILKKYSEDRCNISDKYMAHSINGEIETAIGNIKRLKTQLVRKDHLDHLKVRFGIHRDNYHVPTGVYAVGTPHKESPILVTANYKLTLDQLRRELKNLNLWILVIDTKGINVWCAAGKGSFSAEEIIYQVKKNQLDELVNHRRLILPQLSAPGVAAHEIFKYTGFKGEFGPIRASDIKSYIENGFKATGEMRRVTFTLKERLLVSPLEFIMSMKHFPIVLILIFLYNLFKTTEGLWISTVMTAFAYVVAIAIVTLVLPALLPLLPFRMFFVKALFLAVVWSGVVYHFRDFFFIYGSSYETLGHLLLMASIMGYLGTNFTGSTTFTSFSGVQRETLRLIPVVAIGVLGGMALLLLDLFI</sequence>
<dbReference type="InterPro" id="IPR016041">
    <property type="entry name" value="Ac-CoA_synth_d_su_TIM-brl"/>
</dbReference>
<accession>A0A833HLP9</accession>
<dbReference type="OrthoDB" id="2079583at2"/>
<dbReference type="NCBIfam" id="NF040863">
    <property type="entry name" value="HgcA_corrinoid"/>
    <property type="match status" value="1"/>
</dbReference>
<gene>
    <name evidence="3" type="ORF">F8153_13825</name>
</gene>
<protein>
    <submittedName>
        <fullName evidence="3">Acetyl-CoA synthase subunit gamma</fullName>
    </submittedName>
</protein>
<dbReference type="Proteomes" id="UP000465601">
    <property type="component" value="Unassembled WGS sequence"/>
</dbReference>
<evidence type="ECO:0000313" key="4">
    <source>
        <dbReference type="Proteomes" id="UP000465601"/>
    </source>
</evidence>
<feature type="transmembrane region" description="Helical" evidence="1">
    <location>
        <begin position="340"/>
        <end position="360"/>
    </location>
</feature>
<proteinExistence type="predicted"/>
<evidence type="ECO:0000313" key="3">
    <source>
        <dbReference type="EMBL" id="KAB3526333.1"/>
    </source>
</evidence>
<feature type="transmembrane region" description="Helical" evidence="1">
    <location>
        <begin position="272"/>
        <end position="291"/>
    </location>
</feature>
<feature type="domain" description="CO dehydrogenase/acetyl-CoA synthase delta subunit TIM barrel" evidence="2">
    <location>
        <begin position="52"/>
        <end position="181"/>
    </location>
</feature>
<reference evidence="3 4" key="1">
    <citation type="submission" date="2019-10" db="EMBL/GenBank/DDBJ databases">
        <title>Alkaliphilus serpentinus sp. nov. and Alkaliphilus pronyensis sp. nov., two novel anaerobic alkaliphilic species isolated from the serpentinized-hosted hydrothermal field of the Prony Bay (New Caledonia).</title>
        <authorList>
            <person name="Postec A."/>
        </authorList>
    </citation>
    <scope>NUCLEOTIDE SEQUENCE [LARGE SCALE GENOMIC DNA]</scope>
    <source>
        <strain evidence="3 4">LacT</strain>
    </source>
</reference>
<comment type="caution">
    <text evidence="3">The sequence shown here is derived from an EMBL/GenBank/DDBJ whole genome shotgun (WGS) entry which is preliminary data.</text>
</comment>
<feature type="transmembrane region" description="Helical" evidence="1">
    <location>
        <begin position="238"/>
        <end position="260"/>
    </location>
</feature>
<keyword evidence="1" id="KW-0472">Membrane</keyword>
<dbReference type="Gene3D" id="3.40.50.11600">
    <property type="match status" value="1"/>
</dbReference>
<dbReference type="EMBL" id="WBZB01000052">
    <property type="protein sequence ID" value="KAB3526333.1"/>
    <property type="molecule type" value="Genomic_DNA"/>
</dbReference>
<keyword evidence="4" id="KW-1185">Reference proteome</keyword>
<evidence type="ECO:0000256" key="1">
    <source>
        <dbReference type="SAM" id="Phobius"/>
    </source>
</evidence>